<dbReference type="SMART" id="SM00846">
    <property type="entry name" value="Gp_dh_N"/>
    <property type="match status" value="1"/>
</dbReference>
<accession>A0A809R8H1</accession>
<evidence type="ECO:0000256" key="8">
    <source>
        <dbReference type="RuleBase" id="RU361160"/>
    </source>
</evidence>
<feature type="binding site" evidence="4">
    <location>
        <begin position="153"/>
        <end position="155"/>
    </location>
    <ligand>
        <name>D-glyceraldehyde 3-phosphate</name>
        <dbReference type="ChEBI" id="CHEBI:59776"/>
    </ligand>
</feature>
<dbReference type="SUPFAM" id="SSF55347">
    <property type="entry name" value="Glyceraldehyde-3-phosphate dehydrogenase-like, C-terminal domain"/>
    <property type="match status" value="1"/>
</dbReference>
<dbReference type="PIRSF" id="PIRSF000149">
    <property type="entry name" value="GAP_DH"/>
    <property type="match status" value="1"/>
</dbReference>
<dbReference type="NCBIfam" id="TIGR01534">
    <property type="entry name" value="GAPDH-I"/>
    <property type="match status" value="1"/>
</dbReference>
<dbReference type="CDD" id="cd18126">
    <property type="entry name" value="GAPDH_I_C"/>
    <property type="match status" value="1"/>
</dbReference>
<dbReference type="Pfam" id="PF02800">
    <property type="entry name" value="Gp_dh_C"/>
    <property type="match status" value="1"/>
</dbReference>
<dbReference type="InterPro" id="IPR020830">
    <property type="entry name" value="GlycerAld_3-P_DH_AS"/>
</dbReference>
<evidence type="ECO:0000259" key="9">
    <source>
        <dbReference type="SMART" id="SM00846"/>
    </source>
</evidence>
<feature type="binding site" evidence="5">
    <location>
        <begin position="12"/>
        <end position="13"/>
    </location>
    <ligand>
        <name>NAD(+)</name>
        <dbReference type="ChEBI" id="CHEBI:57540"/>
    </ligand>
</feature>
<proteinExistence type="inferred from homology"/>
<evidence type="ECO:0000256" key="1">
    <source>
        <dbReference type="ARBA" id="ARBA00007406"/>
    </source>
</evidence>
<dbReference type="EC" id="1.2.1.-" evidence="8"/>
<feature type="binding site" evidence="5">
    <location>
        <position position="36"/>
    </location>
    <ligand>
        <name>NAD(+)</name>
        <dbReference type="ChEBI" id="CHEBI:57540"/>
    </ligand>
</feature>
<feature type="binding site" evidence="5">
    <location>
        <position position="122"/>
    </location>
    <ligand>
        <name>NAD(+)</name>
        <dbReference type="ChEBI" id="CHEBI:57540"/>
    </ligand>
</feature>
<dbReference type="InterPro" id="IPR020831">
    <property type="entry name" value="GlycerAld/Erythrose_P_DH"/>
</dbReference>
<evidence type="ECO:0000256" key="7">
    <source>
        <dbReference type="RuleBase" id="RU000397"/>
    </source>
</evidence>
<feature type="binding site" evidence="5">
    <location>
        <position position="316"/>
    </location>
    <ligand>
        <name>NAD(+)</name>
        <dbReference type="ChEBI" id="CHEBI:57540"/>
    </ligand>
</feature>
<dbReference type="GO" id="GO:0006006">
    <property type="term" value="P:glucose metabolic process"/>
    <property type="evidence" value="ECO:0007669"/>
    <property type="project" value="InterPro"/>
</dbReference>
<keyword evidence="5" id="KW-0520">NAD</keyword>
<dbReference type="KEGG" id="npy:NPRO_14680"/>
<feature type="binding site" evidence="4">
    <location>
        <position position="235"/>
    </location>
    <ligand>
        <name>D-glyceraldehyde 3-phosphate</name>
        <dbReference type="ChEBI" id="CHEBI:59776"/>
    </ligand>
</feature>
<dbReference type="GO" id="GO:0016620">
    <property type="term" value="F:oxidoreductase activity, acting on the aldehyde or oxo group of donors, NAD or NADP as acceptor"/>
    <property type="evidence" value="ECO:0007669"/>
    <property type="project" value="InterPro"/>
</dbReference>
<evidence type="ECO:0000256" key="2">
    <source>
        <dbReference type="ARBA" id="ARBA00023002"/>
    </source>
</evidence>
<evidence type="ECO:0000313" key="10">
    <source>
        <dbReference type="EMBL" id="BBO23873.1"/>
    </source>
</evidence>
<feature type="site" description="Activates thiol group during catalysis" evidence="6">
    <location>
        <position position="181"/>
    </location>
</feature>
<dbReference type="PROSITE" id="PS00071">
    <property type="entry name" value="GAPDH"/>
    <property type="match status" value="1"/>
</dbReference>
<organism evidence="10 11">
    <name type="scientific">Candidatus Nitrosymbiomonas proteolyticus</name>
    <dbReference type="NCBI Taxonomy" id="2608984"/>
    <lineage>
        <taxon>Bacteria</taxon>
        <taxon>Bacillati</taxon>
        <taxon>Armatimonadota</taxon>
        <taxon>Armatimonadota incertae sedis</taxon>
        <taxon>Candidatus Nitrosymbiomonas</taxon>
    </lineage>
</organism>
<keyword evidence="2 8" id="KW-0560">Oxidoreductase</keyword>
<dbReference type="Proteomes" id="UP000662873">
    <property type="component" value="Chromosome"/>
</dbReference>
<dbReference type="InterPro" id="IPR006424">
    <property type="entry name" value="Glyceraldehyde-3-P_DH_1"/>
</dbReference>
<evidence type="ECO:0000256" key="4">
    <source>
        <dbReference type="PIRSR" id="PIRSR000149-2"/>
    </source>
</evidence>
<dbReference type="PANTHER" id="PTHR43148">
    <property type="entry name" value="GLYCERALDEHYDE-3-PHOSPHATE DEHYDROGENASE 2"/>
    <property type="match status" value="1"/>
</dbReference>
<dbReference type="FunFam" id="3.30.360.10:FF:000002">
    <property type="entry name" value="Glyceraldehyde-3-phosphate dehydrogenase"/>
    <property type="match status" value="1"/>
</dbReference>
<feature type="binding site" evidence="4">
    <location>
        <begin position="212"/>
        <end position="213"/>
    </location>
    <ligand>
        <name>D-glyceraldehyde 3-phosphate</name>
        <dbReference type="ChEBI" id="CHEBI:59776"/>
    </ligand>
</feature>
<feature type="domain" description="Glyceraldehyde 3-phosphate dehydrogenase NAD(P) binding" evidence="9">
    <location>
        <begin position="3"/>
        <end position="154"/>
    </location>
</feature>
<dbReference type="SUPFAM" id="SSF51735">
    <property type="entry name" value="NAD(P)-binding Rossmann-fold domains"/>
    <property type="match status" value="1"/>
</dbReference>
<sequence>MATRIGINGFGRIGRLTLRALIERYRGKFDIVAINDLTDTRTNAHLFKYDTTYGPYEGSVEFDEGSITVDGDRLQVFAQKDPAQIPWDQVGAEIVLECTGLFTDATKAVAHRERGVKKVIISAPAKNEDLTVVLGVNEQMYNPKEHHVISNASCTTNGLAPVAKVLHERFGITRGLLTTVHAYTNSQRTVDTAAKNLRDARAAAENIVPSSTGAAKAVGLVIPELKGKFTGMAFRVPTRTVSVVDFTALLNREAPVDEINAAMREYAEGPMKGILRYSDEELVSSDLIGDSHSSIFSAVDTVVIGDLAKVVAWYDNEWGYSCRIADLAQYLVEAGLETAVPA</sequence>
<dbReference type="FunFam" id="3.40.50.720:FF:000001">
    <property type="entry name" value="Glyceraldehyde-3-phosphate dehydrogenase"/>
    <property type="match status" value="1"/>
</dbReference>
<feature type="active site" description="Nucleophile" evidence="3">
    <location>
        <position position="154"/>
    </location>
</feature>
<dbReference type="Gene3D" id="3.30.360.10">
    <property type="entry name" value="Dihydrodipicolinate Reductase, domain 2"/>
    <property type="match status" value="1"/>
</dbReference>
<dbReference type="GO" id="GO:0050661">
    <property type="term" value="F:NADP binding"/>
    <property type="evidence" value="ECO:0007669"/>
    <property type="project" value="InterPro"/>
</dbReference>
<evidence type="ECO:0000256" key="6">
    <source>
        <dbReference type="PIRSR" id="PIRSR000149-4"/>
    </source>
</evidence>
<dbReference type="InterPro" id="IPR020829">
    <property type="entry name" value="GlycerAld_3-P_DH_cat"/>
</dbReference>
<dbReference type="Pfam" id="PF00044">
    <property type="entry name" value="Gp_dh_N"/>
    <property type="match status" value="1"/>
</dbReference>
<dbReference type="InterPro" id="IPR020828">
    <property type="entry name" value="GlycerAld_3-P_DH_NAD(P)-bd"/>
</dbReference>
<reference evidence="10" key="1">
    <citation type="journal article" name="DNA Res.">
        <title>The physiological potential of anammox bacteria as revealed by their core genome structure.</title>
        <authorList>
            <person name="Okubo T."/>
            <person name="Toyoda A."/>
            <person name="Fukuhara K."/>
            <person name="Uchiyama I."/>
            <person name="Harigaya Y."/>
            <person name="Kuroiwa M."/>
            <person name="Suzuki T."/>
            <person name="Murakami Y."/>
            <person name="Suwa Y."/>
            <person name="Takami H."/>
        </authorList>
    </citation>
    <scope>NUCLEOTIDE SEQUENCE</scope>
    <source>
        <strain evidence="10">317325-2</strain>
    </source>
</reference>
<name>A0A809R8H1_9BACT</name>
<dbReference type="EMBL" id="AP021858">
    <property type="protein sequence ID" value="BBO23873.1"/>
    <property type="molecule type" value="Genomic_DNA"/>
</dbReference>
<dbReference type="AlphaFoldDB" id="A0A809R8H1"/>
<dbReference type="Gene3D" id="3.40.50.720">
    <property type="entry name" value="NAD(P)-binding Rossmann-like Domain"/>
    <property type="match status" value="1"/>
</dbReference>
<dbReference type="CDD" id="cd05214">
    <property type="entry name" value="GAPDH_I_N"/>
    <property type="match status" value="1"/>
</dbReference>
<gene>
    <name evidence="10" type="ORF">NPRO_14680</name>
</gene>
<comment type="similarity">
    <text evidence="1 7">Belongs to the glyceraldehyde-3-phosphate dehydrogenase family.</text>
</comment>
<dbReference type="InterPro" id="IPR036291">
    <property type="entry name" value="NAD(P)-bd_dom_sf"/>
</dbReference>
<keyword evidence="5" id="KW-0547">Nucleotide-binding</keyword>
<feature type="binding site" evidence="4">
    <location>
        <position position="184"/>
    </location>
    <ligand>
        <name>D-glyceraldehyde 3-phosphate</name>
        <dbReference type="ChEBI" id="CHEBI:59776"/>
    </ligand>
</feature>
<dbReference type="PRINTS" id="PR00078">
    <property type="entry name" value="G3PDHDRGNASE"/>
</dbReference>
<evidence type="ECO:0000256" key="3">
    <source>
        <dbReference type="PIRSR" id="PIRSR000149-1"/>
    </source>
</evidence>
<evidence type="ECO:0000313" key="11">
    <source>
        <dbReference type="Proteomes" id="UP000662873"/>
    </source>
</evidence>
<evidence type="ECO:0000256" key="5">
    <source>
        <dbReference type="PIRSR" id="PIRSR000149-3"/>
    </source>
</evidence>
<dbReference type="GO" id="GO:0051287">
    <property type="term" value="F:NAD binding"/>
    <property type="evidence" value="ECO:0007669"/>
    <property type="project" value="InterPro"/>
</dbReference>
<protein>
    <recommendedName>
        <fullName evidence="8">Glyceraldehyde-3-phosphate dehydrogenase</fullName>
        <ecNumber evidence="8">1.2.1.-</ecNumber>
    </recommendedName>
</protein>